<accession>A0A5B0RX17</accession>
<evidence type="ECO:0000313" key="2">
    <source>
        <dbReference type="EMBL" id="KAA1129908.1"/>
    </source>
</evidence>
<dbReference type="Proteomes" id="UP000325313">
    <property type="component" value="Unassembled WGS sequence"/>
</dbReference>
<reference evidence="2 3" key="1">
    <citation type="submission" date="2019-05" db="EMBL/GenBank/DDBJ databases">
        <title>Emergence of the Ug99 lineage of the wheat stem rust pathogen through somatic hybridization.</title>
        <authorList>
            <person name="Li F."/>
            <person name="Upadhyaya N.M."/>
            <person name="Sperschneider J."/>
            <person name="Matny O."/>
            <person name="Nguyen-Phuc H."/>
            <person name="Mago R."/>
            <person name="Raley C."/>
            <person name="Miller M.E."/>
            <person name="Silverstein K.A.T."/>
            <person name="Henningsen E."/>
            <person name="Hirsch C.D."/>
            <person name="Visser B."/>
            <person name="Pretorius Z.A."/>
            <person name="Steffenson B.J."/>
            <person name="Schwessinger B."/>
            <person name="Dodds P.N."/>
            <person name="Figueroa M."/>
        </authorList>
    </citation>
    <scope>NUCLEOTIDE SEQUENCE [LARGE SCALE GENOMIC DNA]</scope>
    <source>
        <strain evidence="2 3">Ug99</strain>
    </source>
</reference>
<comment type="caution">
    <text evidence="2">The sequence shown here is derived from an EMBL/GenBank/DDBJ whole genome shotgun (WGS) entry which is preliminary data.</text>
</comment>
<name>A0A5B0RX17_PUCGR</name>
<evidence type="ECO:0000256" key="1">
    <source>
        <dbReference type="SAM" id="MobiDB-lite"/>
    </source>
</evidence>
<feature type="region of interest" description="Disordered" evidence="1">
    <location>
        <begin position="1"/>
        <end position="46"/>
    </location>
</feature>
<evidence type="ECO:0000313" key="3">
    <source>
        <dbReference type="Proteomes" id="UP000325313"/>
    </source>
</evidence>
<dbReference type="AlphaFoldDB" id="A0A5B0RX17"/>
<proteinExistence type="predicted"/>
<protein>
    <submittedName>
        <fullName evidence="2">Uncharacterized protein</fullName>
    </submittedName>
</protein>
<feature type="region of interest" description="Disordered" evidence="1">
    <location>
        <begin position="102"/>
        <end position="122"/>
    </location>
</feature>
<sequence>MPSYNDETDAMRASVSHRIASQGAMRGPASHRPHRHNQCGESASHRFSDAMPDTWLAMPMLSAGIGLTSLRVDSESDSCPDSDSEIDWSLSKFNFHRIRTSNQSRSDSEYRLEVGSPLAGLD</sequence>
<organism evidence="2 3">
    <name type="scientific">Puccinia graminis f. sp. tritici</name>
    <dbReference type="NCBI Taxonomy" id="56615"/>
    <lineage>
        <taxon>Eukaryota</taxon>
        <taxon>Fungi</taxon>
        <taxon>Dikarya</taxon>
        <taxon>Basidiomycota</taxon>
        <taxon>Pucciniomycotina</taxon>
        <taxon>Pucciniomycetes</taxon>
        <taxon>Pucciniales</taxon>
        <taxon>Pucciniaceae</taxon>
        <taxon>Puccinia</taxon>
    </lineage>
</organism>
<gene>
    <name evidence="2" type="ORF">PGTUg99_008232</name>
</gene>
<dbReference type="EMBL" id="VDEP01000117">
    <property type="protein sequence ID" value="KAA1129908.1"/>
    <property type="molecule type" value="Genomic_DNA"/>
</dbReference>